<dbReference type="KEGG" id="pan:PODANSg037"/>
<dbReference type="HOGENOM" id="CLU_3425132_0_0_1"/>
<organism evidence="1">
    <name type="scientific">Podospora anserina (strain S / ATCC MYA-4624 / DSM 980 / FGSC 10383)</name>
    <name type="common">Pleurage anserina</name>
    <dbReference type="NCBI Taxonomy" id="515849"/>
    <lineage>
        <taxon>Eukaryota</taxon>
        <taxon>Fungi</taxon>
        <taxon>Dikarya</taxon>
        <taxon>Ascomycota</taxon>
        <taxon>Pezizomycotina</taxon>
        <taxon>Sordariomycetes</taxon>
        <taxon>Sordariomycetidae</taxon>
        <taxon>Sordariales</taxon>
        <taxon>Podosporaceae</taxon>
        <taxon>Podospora</taxon>
        <taxon>Podospora anserina</taxon>
    </lineage>
</organism>
<dbReference type="EMBL" id="CU633445">
    <property type="protein sequence ID" value="CAP60797.1"/>
    <property type="molecule type" value="Genomic_DNA"/>
</dbReference>
<evidence type="ECO:0000313" key="1">
    <source>
        <dbReference type="EMBL" id="CAP60797.1"/>
    </source>
</evidence>
<accession>B2ABH5</accession>
<name>B2ABH5_PODAN</name>
<reference evidence="1" key="2">
    <citation type="submission" date="2008-07" db="EMBL/GenBank/DDBJ databases">
        <authorList>
            <person name="Genoscope - CEA"/>
        </authorList>
    </citation>
    <scope>NUCLEOTIDE SEQUENCE</scope>
    <source>
        <strain evidence="1">S mat+</strain>
    </source>
</reference>
<reference evidence="1" key="1">
    <citation type="journal article" date="2008" name="Genome Biol.">
        <title>The genome sequence of the model ascomycete fungus Podospora anserina.</title>
        <authorList>
            <person name="Espagne E."/>
            <person name="Lespinet O."/>
            <person name="Malagnac F."/>
            <person name="Da Silva C."/>
            <person name="Jaillon O."/>
            <person name="Porcel B.M."/>
            <person name="Couloux A."/>
            <person name="Aury J.-M."/>
            <person name="Segurens B."/>
            <person name="Poulain J."/>
            <person name="Anthouard V."/>
            <person name="Grossetete S."/>
            <person name="Khalili H."/>
            <person name="Coppin E."/>
            <person name="Dequard-Chablat M."/>
            <person name="Picard M."/>
            <person name="Contamine V."/>
            <person name="Arnaise S."/>
            <person name="Bourdais A."/>
            <person name="Berteaux-Lecellier V."/>
            <person name="Gautheret D."/>
            <person name="de Vries R.P."/>
            <person name="Battaglia E."/>
            <person name="Coutinho P.M."/>
            <person name="Danchin E.G.J."/>
            <person name="Henrissat B."/>
            <person name="El Khoury R."/>
            <person name="Sainsard-Chanet A."/>
            <person name="Boivin A."/>
            <person name="Pinan-Lucarre B."/>
            <person name="Sellem C.H."/>
            <person name="Debuchy R."/>
            <person name="Wincker P."/>
            <person name="Weissenbach J."/>
            <person name="Silar P."/>
        </authorList>
    </citation>
    <scope>NUCLEOTIDE SEQUENCE [LARGE SCALE GENOMIC DNA]</scope>
    <source>
        <strain evidence="1">S mat+</strain>
    </source>
</reference>
<sequence length="22" mass="2565">MGFIAYGTERCPAWIWSGMREC</sequence>
<proteinExistence type="predicted"/>
<dbReference type="AlphaFoldDB" id="B2ABH5"/>
<protein>
    <submittedName>
        <fullName evidence="1">Podospora anserina S mat+ genomic DNA chromosome 1, supercontig 5</fullName>
    </submittedName>
</protein>
<gene>
    <name evidence="1" type="ORF">PODANS_1_20690</name>
</gene>